<evidence type="ECO:0000256" key="1">
    <source>
        <dbReference type="ARBA" id="ARBA00022818"/>
    </source>
</evidence>
<dbReference type="OrthoDB" id="3251355at2"/>
<keyword evidence="7" id="KW-1185">Reference proteome</keyword>
<name>A0A4T0UX59_9NEIS</name>
<dbReference type="PROSITE" id="PS51149">
    <property type="entry name" value="GLY_RADICAL_2"/>
    <property type="match status" value="1"/>
</dbReference>
<dbReference type="InterPro" id="IPR004184">
    <property type="entry name" value="PFL_dom"/>
</dbReference>
<evidence type="ECO:0000259" key="4">
    <source>
        <dbReference type="PROSITE" id="PS51149"/>
    </source>
</evidence>
<reference evidence="6 7" key="1">
    <citation type="submission" date="2019-04" db="EMBL/GenBank/DDBJ databases">
        <title>Crenobacter sp. nov.</title>
        <authorList>
            <person name="Shi S."/>
        </authorList>
    </citation>
    <scope>NUCLEOTIDE SEQUENCE [LARGE SCALE GENOMIC DNA]</scope>
    <source>
        <strain evidence="6 7">GY 70310</strain>
    </source>
</reference>
<evidence type="ECO:0000256" key="2">
    <source>
        <dbReference type="ARBA" id="ARBA00023239"/>
    </source>
</evidence>
<dbReference type="SUPFAM" id="SSF51998">
    <property type="entry name" value="PFL-like glycyl radical enzymes"/>
    <property type="match status" value="1"/>
</dbReference>
<protein>
    <submittedName>
        <fullName evidence="6">4-hydroxyphenylacetate decarboxylase large subunit</fullName>
        <ecNumber evidence="6">4.1.1.83</ecNumber>
    </submittedName>
</protein>
<evidence type="ECO:0000259" key="5">
    <source>
        <dbReference type="PROSITE" id="PS51554"/>
    </source>
</evidence>
<dbReference type="PROSITE" id="PS51554">
    <property type="entry name" value="PFL"/>
    <property type="match status" value="1"/>
</dbReference>
<dbReference type="GO" id="GO:0043722">
    <property type="term" value="F:4-hydroxyphenylacetate decarboxylase activity"/>
    <property type="evidence" value="ECO:0007669"/>
    <property type="project" value="UniProtKB-EC"/>
</dbReference>
<feature type="modified residue" description="Glycine radical" evidence="3">
    <location>
        <position position="879"/>
    </location>
</feature>
<feature type="domain" description="PFL" evidence="5">
    <location>
        <begin position="39"/>
        <end position="776"/>
    </location>
</feature>
<dbReference type="GO" id="GO:0005829">
    <property type="term" value="C:cytosol"/>
    <property type="evidence" value="ECO:0007669"/>
    <property type="project" value="TreeGrafter"/>
</dbReference>
<feature type="domain" description="Glycine radical" evidence="4">
    <location>
        <begin position="784"/>
        <end position="904"/>
    </location>
</feature>
<dbReference type="InterPro" id="IPR001150">
    <property type="entry name" value="Gly_radical"/>
</dbReference>
<dbReference type="EC" id="4.1.1.83" evidence="6"/>
<dbReference type="InterPro" id="IPR051215">
    <property type="entry name" value="GRE"/>
</dbReference>
<proteinExistence type="predicted"/>
<dbReference type="Gene3D" id="3.20.70.20">
    <property type="match status" value="1"/>
</dbReference>
<evidence type="ECO:0000256" key="3">
    <source>
        <dbReference type="PROSITE-ProRule" id="PRU00493"/>
    </source>
</evidence>
<dbReference type="PANTHER" id="PTHR43641:SF2">
    <property type="entry name" value="DEHYDRATASE YBIW-RELATED"/>
    <property type="match status" value="1"/>
</dbReference>
<keyword evidence="2 6" id="KW-0456">Lyase</keyword>
<evidence type="ECO:0000313" key="6">
    <source>
        <dbReference type="EMBL" id="TIC83467.1"/>
    </source>
</evidence>
<dbReference type="AlphaFoldDB" id="A0A4T0UX59"/>
<dbReference type="NCBIfam" id="NF033715">
    <property type="entry name" value="glycyl_HPDL_Lrg"/>
    <property type="match status" value="1"/>
</dbReference>
<keyword evidence="1 3" id="KW-0556">Organic radical</keyword>
<organism evidence="6 7">
    <name type="scientific">Crenobacter intestini</name>
    <dbReference type="NCBI Taxonomy" id="2563443"/>
    <lineage>
        <taxon>Bacteria</taxon>
        <taxon>Pseudomonadati</taxon>
        <taxon>Pseudomonadota</taxon>
        <taxon>Betaproteobacteria</taxon>
        <taxon>Neisseriales</taxon>
        <taxon>Neisseriaceae</taxon>
        <taxon>Crenobacter</taxon>
    </lineage>
</organism>
<gene>
    <name evidence="6" type="primary">hpdB</name>
    <name evidence="6" type="ORF">E5K04_07880</name>
</gene>
<dbReference type="Pfam" id="PF02901">
    <property type="entry name" value="PFL-like"/>
    <property type="match status" value="1"/>
</dbReference>
<comment type="caution">
    <text evidence="6">The sequence shown here is derived from an EMBL/GenBank/DDBJ whole genome shotgun (WGS) entry which is preliminary data.</text>
</comment>
<accession>A0A4T0UX59</accession>
<sequence length="904" mass="101429">MARTFKEVLSEAGISMDFEAGGKAPAALTDREIQREPHERVKYLKERYMEALSSINNEFPYWYTREYMRNDLELPVVRRALALKAGFSHLTPAIYPKELLTMRKGPFVRGSFAMPWLTNSFFLAQGDALYQAAMKSGSASAGEHSKFGAGGGNVTQSFGNVVSVAGKFGVRQEEVGILVKLAHMWQDKSVEQISNRYERMVPGYDIKEQVMRSLVCMFDSGFTLPQGREVINYYYPLEYGFDGIVRMCEEKMAECAGDAGGDGMVGTNRLYNYYAVKLVIEGVQAWIENYAAEARRLAGVTPDKQQATEYAAMADRLHHIAHHQPRTFIEALQMVETLHIAVVNEDAISGMSVGRLGQVLYPWFEQDIAAGRISEDEVLELLEQDRILKTSIDPFASTGVVGGVLSGNSFNTLSVGGVNRRGESAVNRLEYLILEAGVRNAMPQSTIALHYDERLPEDFLLLAMDVIKSGAGYPAFMNNDVAEQFFMQHYACENITLEEARAWSIGGCLESQPGVWKTIHLNGKAYEVPGGACQPTSVGIHFLAMPKILELTLFNGVDQRTKAQVYPPHNRKLESYEEVWDQFKLYWQLSCKVLELCNNLQHDIWRKNNMAVFNSMLKPGCLDSGHLINELGYRFNATYNVESCGTVTWVNSMAALKKLVFEEKQFTLDEVREAMVKNFGFKTAHEVNSFSISDQQKREDDDGRFNRLHFALLQAPKYGNDDKAADEVLLEWENWFCDDCANYQSLYAKPMYACQISVSTHGAQGSATCATPDGRLAGTTYADASMSAYPGTDRNGPFALLSSATVWDHSMSQNSQMNVKIHPTAIRGPEGSKKLLDLIRAYMRKGGFHIQFNVVDTKVLRDAQAHPENYRDLMVRVAGFTQYWVEIGKSVQDELIARTEYEGF</sequence>
<dbReference type="RefSeq" id="WP_136552733.1">
    <property type="nucleotide sequence ID" value="NZ_STGJ01000007.1"/>
</dbReference>
<dbReference type="Proteomes" id="UP000308891">
    <property type="component" value="Unassembled WGS sequence"/>
</dbReference>
<evidence type="ECO:0000313" key="7">
    <source>
        <dbReference type="Proteomes" id="UP000308891"/>
    </source>
</evidence>
<dbReference type="PANTHER" id="PTHR43641">
    <property type="entry name" value="FORMATE ACETYLTRANSFERASE 3-RELATED"/>
    <property type="match status" value="1"/>
</dbReference>
<dbReference type="EMBL" id="STGJ01000007">
    <property type="protein sequence ID" value="TIC83467.1"/>
    <property type="molecule type" value="Genomic_DNA"/>
</dbReference>
<dbReference type="Pfam" id="PF01228">
    <property type="entry name" value="Gly_radical"/>
    <property type="match status" value="1"/>
</dbReference>